<dbReference type="InterPro" id="IPR010987">
    <property type="entry name" value="Glutathione-S-Trfase_C-like"/>
</dbReference>
<dbReference type="EMBL" id="VIIS01002227">
    <property type="protein sequence ID" value="KAF0286840.1"/>
    <property type="molecule type" value="Genomic_DNA"/>
</dbReference>
<dbReference type="InterPro" id="IPR004046">
    <property type="entry name" value="GST_C"/>
</dbReference>
<dbReference type="Gene3D" id="3.40.30.10">
    <property type="entry name" value="Glutaredoxin"/>
    <property type="match status" value="1"/>
</dbReference>
<dbReference type="InterPro" id="IPR050213">
    <property type="entry name" value="GST_superfamily"/>
</dbReference>
<accession>A0A6A4V6Q6</accession>
<keyword evidence="8" id="KW-1185">Reference proteome</keyword>
<dbReference type="Gene3D" id="1.20.1050.10">
    <property type="match status" value="1"/>
</dbReference>
<dbReference type="Pfam" id="PF02798">
    <property type="entry name" value="GST_N"/>
    <property type="match status" value="1"/>
</dbReference>
<comment type="catalytic activity">
    <reaction evidence="4">
        <text>RX + glutathione = an S-substituted glutathione + a halide anion + H(+)</text>
        <dbReference type="Rhea" id="RHEA:16437"/>
        <dbReference type="ChEBI" id="CHEBI:15378"/>
        <dbReference type="ChEBI" id="CHEBI:16042"/>
        <dbReference type="ChEBI" id="CHEBI:17792"/>
        <dbReference type="ChEBI" id="CHEBI:57925"/>
        <dbReference type="ChEBI" id="CHEBI:90779"/>
        <dbReference type="EC" id="2.5.1.18"/>
    </reaction>
</comment>
<name>A0A6A4V6Q6_AMPAM</name>
<dbReference type="PROSITE" id="PS50404">
    <property type="entry name" value="GST_NTER"/>
    <property type="match status" value="1"/>
</dbReference>
<evidence type="ECO:0000313" key="7">
    <source>
        <dbReference type="EMBL" id="KAF0286840.1"/>
    </source>
</evidence>
<feature type="domain" description="GST C-terminal" evidence="6">
    <location>
        <begin position="101"/>
        <end position="219"/>
    </location>
</feature>
<evidence type="ECO:0000256" key="2">
    <source>
        <dbReference type="ARBA" id="ARBA00022679"/>
    </source>
</evidence>
<dbReference type="Proteomes" id="UP000440578">
    <property type="component" value="Unassembled WGS sequence"/>
</dbReference>
<dbReference type="PROSITE" id="PS50405">
    <property type="entry name" value="GST_CTER"/>
    <property type="match status" value="1"/>
</dbReference>
<reference evidence="7 8" key="1">
    <citation type="submission" date="2019-07" db="EMBL/GenBank/DDBJ databases">
        <title>Draft genome assembly of a fouling barnacle, Amphibalanus amphitrite (Darwin, 1854): The first reference genome for Thecostraca.</title>
        <authorList>
            <person name="Kim W."/>
        </authorList>
    </citation>
    <scope>NUCLEOTIDE SEQUENCE [LARGE SCALE GENOMIC DNA]</scope>
    <source>
        <strain evidence="7">SNU_AA5</strain>
        <tissue evidence="7">Soma without cirri and trophi</tissue>
    </source>
</reference>
<dbReference type="SFLD" id="SFLDG01205">
    <property type="entry name" value="AMPS.1"/>
    <property type="match status" value="1"/>
</dbReference>
<evidence type="ECO:0000256" key="3">
    <source>
        <dbReference type="ARBA" id="ARBA00038317"/>
    </source>
</evidence>
<dbReference type="Pfam" id="PF14497">
    <property type="entry name" value="GST_C_3"/>
    <property type="match status" value="1"/>
</dbReference>
<dbReference type="InterPro" id="IPR036282">
    <property type="entry name" value="Glutathione-S-Trfase_C_sf"/>
</dbReference>
<proteinExistence type="inferred from homology"/>
<dbReference type="SFLD" id="SFLDG00363">
    <property type="entry name" value="AMPS_(cytGST):_Alpha-__Mu-__Pi"/>
    <property type="match status" value="1"/>
</dbReference>
<dbReference type="EC" id="2.5.1.18" evidence="1"/>
<dbReference type="CDD" id="cd03039">
    <property type="entry name" value="GST_N_Sigma_like"/>
    <property type="match status" value="1"/>
</dbReference>
<dbReference type="GO" id="GO:0004364">
    <property type="term" value="F:glutathione transferase activity"/>
    <property type="evidence" value="ECO:0007669"/>
    <property type="project" value="UniProtKB-EC"/>
</dbReference>
<feature type="domain" description="GST N-terminal" evidence="5">
    <location>
        <begin position="22"/>
        <end position="99"/>
    </location>
</feature>
<dbReference type="InterPro" id="IPR036249">
    <property type="entry name" value="Thioredoxin-like_sf"/>
</dbReference>
<dbReference type="PANTHER" id="PTHR11571:SF224">
    <property type="entry name" value="HEMATOPOIETIC PROSTAGLANDIN D SYNTHASE"/>
    <property type="match status" value="1"/>
</dbReference>
<gene>
    <name evidence="7" type="primary">GstS1</name>
    <name evidence="7" type="ORF">FJT64_014693</name>
</gene>
<dbReference type="AlphaFoldDB" id="A0A6A4V6Q6"/>
<dbReference type="OrthoDB" id="414243at2759"/>
<evidence type="ECO:0000259" key="5">
    <source>
        <dbReference type="PROSITE" id="PS50404"/>
    </source>
</evidence>
<sequence>MGSVCSSRSSAPVEASPTTKMPSLKLVYFDGKGRGEPIRWILAAGGQAFEQEKFGFEEWPAKKPTTPYGSVPLLEVDGEPLCQTLAIARYAGTIGGLVSTDPFKNALGDEAADTMAELCSTFFSTMFEKDAEKKAADEKKLFEETMPKIFGLWESRMSTKFLTADKPIWQDVFLGHWLSRFAEINPQLIAKYPKLTALKDAVLQIDGVKKYLANPPTYSIPL</sequence>
<dbReference type="SFLD" id="SFLDS00019">
    <property type="entry name" value="Glutathione_Transferase_(cytos"/>
    <property type="match status" value="1"/>
</dbReference>
<evidence type="ECO:0000313" key="8">
    <source>
        <dbReference type="Proteomes" id="UP000440578"/>
    </source>
</evidence>
<dbReference type="InterPro" id="IPR004045">
    <property type="entry name" value="Glutathione_S-Trfase_N"/>
</dbReference>
<keyword evidence="2 7" id="KW-0808">Transferase</keyword>
<dbReference type="InterPro" id="IPR040079">
    <property type="entry name" value="Glutathione_S-Trfase"/>
</dbReference>
<comment type="similarity">
    <text evidence="3">Belongs to the GST superfamily. Sigma family.</text>
</comment>
<dbReference type="SUPFAM" id="SSF47616">
    <property type="entry name" value="GST C-terminal domain-like"/>
    <property type="match status" value="1"/>
</dbReference>
<dbReference type="GO" id="GO:0006749">
    <property type="term" value="P:glutathione metabolic process"/>
    <property type="evidence" value="ECO:0007669"/>
    <property type="project" value="TreeGrafter"/>
</dbReference>
<comment type="caution">
    <text evidence="7">The sequence shown here is derived from an EMBL/GenBank/DDBJ whole genome shotgun (WGS) entry which is preliminary data.</text>
</comment>
<protein>
    <recommendedName>
        <fullName evidence="1">glutathione transferase</fullName>
        <ecNumber evidence="1">2.5.1.18</ecNumber>
    </recommendedName>
</protein>
<dbReference type="SUPFAM" id="SSF52833">
    <property type="entry name" value="Thioredoxin-like"/>
    <property type="match status" value="1"/>
</dbReference>
<evidence type="ECO:0000256" key="4">
    <source>
        <dbReference type="ARBA" id="ARBA00047960"/>
    </source>
</evidence>
<evidence type="ECO:0000256" key="1">
    <source>
        <dbReference type="ARBA" id="ARBA00012452"/>
    </source>
</evidence>
<organism evidence="7 8">
    <name type="scientific">Amphibalanus amphitrite</name>
    <name type="common">Striped barnacle</name>
    <name type="synonym">Balanus amphitrite</name>
    <dbReference type="NCBI Taxonomy" id="1232801"/>
    <lineage>
        <taxon>Eukaryota</taxon>
        <taxon>Metazoa</taxon>
        <taxon>Ecdysozoa</taxon>
        <taxon>Arthropoda</taxon>
        <taxon>Crustacea</taxon>
        <taxon>Multicrustacea</taxon>
        <taxon>Cirripedia</taxon>
        <taxon>Thoracica</taxon>
        <taxon>Thoracicalcarea</taxon>
        <taxon>Balanomorpha</taxon>
        <taxon>Balanoidea</taxon>
        <taxon>Balanidae</taxon>
        <taxon>Amphibalaninae</taxon>
        <taxon>Amphibalanus</taxon>
    </lineage>
</organism>
<dbReference type="PANTHER" id="PTHR11571">
    <property type="entry name" value="GLUTATHIONE S-TRANSFERASE"/>
    <property type="match status" value="1"/>
</dbReference>
<evidence type="ECO:0000259" key="6">
    <source>
        <dbReference type="PROSITE" id="PS50405"/>
    </source>
</evidence>